<sequence>MKVFYTATYQGEDEFGKFYKAIYDEVKRLGYEQLDDDAIKMNYIDYVKWMKKGRSAQLNNYEKKMNFIKKADICILETSAHSLGLGFMVQKSLEMGKPTIVLYYKDNVPYFLQGAEDEKLIVKSYDEKNYKKVLKNALSLAREKRDKRFNFFLSPKLLGYLEDVSNAQGVTKSKILRDLIVEHMRKRSIQ</sequence>
<accession>A0A1F7IVC9</accession>
<evidence type="ECO:0008006" key="3">
    <source>
        <dbReference type="Google" id="ProtNLM"/>
    </source>
</evidence>
<protein>
    <recommendedName>
        <fullName evidence="3">Ribbon-helix-helix protein CopG domain-containing protein</fullName>
    </recommendedName>
</protein>
<organism evidence="1 2">
    <name type="scientific">Candidatus Roizmanbacteria bacterium RIFCSPLOWO2_01_FULL_38_12</name>
    <dbReference type="NCBI Taxonomy" id="1802061"/>
    <lineage>
        <taxon>Bacteria</taxon>
        <taxon>Candidatus Roizmaniibacteriota</taxon>
    </lineage>
</organism>
<evidence type="ECO:0000313" key="2">
    <source>
        <dbReference type="Proteomes" id="UP000177141"/>
    </source>
</evidence>
<proteinExistence type="predicted"/>
<dbReference type="STRING" id="1802061.A3A93_05905"/>
<name>A0A1F7IVC9_9BACT</name>
<dbReference type="Gene3D" id="3.40.50.450">
    <property type="match status" value="1"/>
</dbReference>
<reference evidence="1 2" key="1">
    <citation type="journal article" date="2016" name="Nat. Commun.">
        <title>Thousands of microbial genomes shed light on interconnected biogeochemical processes in an aquifer system.</title>
        <authorList>
            <person name="Anantharaman K."/>
            <person name="Brown C.T."/>
            <person name="Hug L.A."/>
            <person name="Sharon I."/>
            <person name="Castelle C.J."/>
            <person name="Probst A.J."/>
            <person name="Thomas B.C."/>
            <person name="Singh A."/>
            <person name="Wilkins M.J."/>
            <person name="Karaoz U."/>
            <person name="Brodie E.L."/>
            <person name="Williams K.H."/>
            <person name="Hubbard S.S."/>
            <person name="Banfield J.F."/>
        </authorList>
    </citation>
    <scope>NUCLEOTIDE SEQUENCE [LARGE SCALE GENOMIC DNA]</scope>
</reference>
<dbReference type="EMBL" id="MGAL01000034">
    <property type="protein sequence ID" value="OGK47293.1"/>
    <property type="molecule type" value="Genomic_DNA"/>
</dbReference>
<comment type="caution">
    <text evidence="1">The sequence shown here is derived from an EMBL/GenBank/DDBJ whole genome shotgun (WGS) entry which is preliminary data.</text>
</comment>
<evidence type="ECO:0000313" key="1">
    <source>
        <dbReference type="EMBL" id="OGK47293.1"/>
    </source>
</evidence>
<gene>
    <name evidence="1" type="ORF">A3A93_05905</name>
</gene>
<dbReference type="Proteomes" id="UP000177141">
    <property type="component" value="Unassembled WGS sequence"/>
</dbReference>
<dbReference type="AlphaFoldDB" id="A0A1F7IVC9"/>